<dbReference type="AlphaFoldDB" id="K1PGA5"/>
<evidence type="ECO:0000313" key="1">
    <source>
        <dbReference type="EMBL" id="EKC20618.1"/>
    </source>
</evidence>
<proteinExistence type="predicted"/>
<dbReference type="PROSITE" id="PS00018">
    <property type="entry name" value="EF_HAND_1"/>
    <property type="match status" value="1"/>
</dbReference>
<dbReference type="CDD" id="cd22823">
    <property type="entry name" value="Gal_Rha_Lectin"/>
    <property type="match status" value="1"/>
</dbReference>
<sequence length="472" mass="50345">MKFDGLWVIFVGSLLCNSPVIDAVTKYACVSFNGGIGRGINAGYGGLGDGGFGFDSSQNSASSEEFGMDIGGYGAVQHGISPPGSLQGGANPSSFSPGTSPLEVMQGAGGLSAQNTGVGTVSGLPNTAASLGGASHIQQSPNTAGMMGQMPVNKVAPGHPGVFLSGSLSCTDRPGTTILITKLVYGNGGIYSCSSPDQNCDIVDYKDQEIIPFCDGQVKCMVRTTGKLLPGCSVTSNFVHIEYECINPWSSFDICKDLKKVVRQPEVFIMSPSFFQGESPPSKTCECILKGRYDNRIMAQYVHTDIYQASNQSCTESSVLFETNNMVGYIIGGIGAVMTAFCALFISIYCTRRRQRILERRASERSQGGESSIYSLSSAEDHVHPMKKCGDGHVNEAFDDSGASGEPNEGSVCFENVDLNDDNYLSLEEVEEGRQVEDGVSSVDNVEVPLEERVDSKYCLVHETKTEYDNNV</sequence>
<dbReference type="InParanoid" id="K1PGA5"/>
<organism evidence="1">
    <name type="scientific">Magallana gigas</name>
    <name type="common">Pacific oyster</name>
    <name type="synonym">Crassostrea gigas</name>
    <dbReference type="NCBI Taxonomy" id="29159"/>
    <lineage>
        <taxon>Eukaryota</taxon>
        <taxon>Metazoa</taxon>
        <taxon>Spiralia</taxon>
        <taxon>Lophotrochozoa</taxon>
        <taxon>Mollusca</taxon>
        <taxon>Bivalvia</taxon>
        <taxon>Autobranchia</taxon>
        <taxon>Pteriomorphia</taxon>
        <taxon>Ostreida</taxon>
        <taxon>Ostreoidea</taxon>
        <taxon>Ostreidae</taxon>
        <taxon>Magallana</taxon>
    </lineage>
</organism>
<reference evidence="1" key="1">
    <citation type="journal article" date="2012" name="Nature">
        <title>The oyster genome reveals stress adaptation and complexity of shell formation.</title>
        <authorList>
            <person name="Zhang G."/>
            <person name="Fang X."/>
            <person name="Guo X."/>
            <person name="Li L."/>
            <person name="Luo R."/>
            <person name="Xu F."/>
            <person name="Yang P."/>
            <person name="Zhang L."/>
            <person name="Wang X."/>
            <person name="Qi H."/>
            <person name="Xiong Z."/>
            <person name="Que H."/>
            <person name="Xie Y."/>
            <person name="Holland P.W."/>
            <person name="Paps J."/>
            <person name="Zhu Y."/>
            <person name="Wu F."/>
            <person name="Chen Y."/>
            <person name="Wang J."/>
            <person name="Peng C."/>
            <person name="Meng J."/>
            <person name="Yang L."/>
            <person name="Liu J."/>
            <person name="Wen B."/>
            <person name="Zhang N."/>
            <person name="Huang Z."/>
            <person name="Zhu Q."/>
            <person name="Feng Y."/>
            <person name="Mount A."/>
            <person name="Hedgecock D."/>
            <person name="Xu Z."/>
            <person name="Liu Y."/>
            <person name="Domazet-Loso T."/>
            <person name="Du Y."/>
            <person name="Sun X."/>
            <person name="Zhang S."/>
            <person name="Liu B."/>
            <person name="Cheng P."/>
            <person name="Jiang X."/>
            <person name="Li J."/>
            <person name="Fan D."/>
            <person name="Wang W."/>
            <person name="Fu W."/>
            <person name="Wang T."/>
            <person name="Wang B."/>
            <person name="Zhang J."/>
            <person name="Peng Z."/>
            <person name="Li Y."/>
            <person name="Li N."/>
            <person name="Wang J."/>
            <person name="Chen M."/>
            <person name="He Y."/>
            <person name="Tan F."/>
            <person name="Song X."/>
            <person name="Zheng Q."/>
            <person name="Huang R."/>
            <person name="Yang H."/>
            <person name="Du X."/>
            <person name="Chen L."/>
            <person name="Yang M."/>
            <person name="Gaffney P.M."/>
            <person name="Wang S."/>
            <person name="Luo L."/>
            <person name="She Z."/>
            <person name="Ming Y."/>
            <person name="Huang W."/>
            <person name="Zhang S."/>
            <person name="Huang B."/>
            <person name="Zhang Y."/>
            <person name="Qu T."/>
            <person name="Ni P."/>
            <person name="Miao G."/>
            <person name="Wang J."/>
            <person name="Wang Q."/>
            <person name="Steinberg C.E."/>
            <person name="Wang H."/>
            <person name="Li N."/>
            <person name="Qian L."/>
            <person name="Zhang G."/>
            <person name="Li Y."/>
            <person name="Yang H."/>
            <person name="Liu X."/>
            <person name="Wang J."/>
            <person name="Yin Y."/>
            <person name="Wang J."/>
        </authorList>
    </citation>
    <scope>NUCLEOTIDE SEQUENCE [LARGE SCALE GENOMIC DNA]</scope>
    <source>
        <strain evidence="1">05x7-T-G4-1.051#20</strain>
    </source>
</reference>
<dbReference type="EMBL" id="JH815949">
    <property type="protein sequence ID" value="EKC20618.1"/>
    <property type="molecule type" value="Genomic_DNA"/>
</dbReference>
<dbReference type="HOGENOM" id="CLU_579024_0_0_1"/>
<name>K1PGA5_MAGGI</name>
<protein>
    <submittedName>
        <fullName evidence="1">Uncharacterized protein</fullName>
    </submittedName>
</protein>
<gene>
    <name evidence="1" type="ORF">CGI_10005732</name>
</gene>
<accession>K1PGA5</accession>
<dbReference type="InterPro" id="IPR018247">
    <property type="entry name" value="EF_Hand_1_Ca_BS"/>
</dbReference>